<dbReference type="OrthoDB" id="9816182at2"/>
<keyword evidence="1" id="KW-1133">Transmembrane helix</keyword>
<keyword evidence="3" id="KW-1185">Reference proteome</keyword>
<dbReference type="KEGG" id="rml:FF011L_06530"/>
<protein>
    <recommendedName>
        <fullName evidence="4">DUF2752 domain-containing protein</fullName>
    </recommendedName>
</protein>
<gene>
    <name evidence="2" type="ORF">FF011L_06530</name>
</gene>
<dbReference type="AlphaFoldDB" id="A0A517MAU8"/>
<feature type="transmembrane region" description="Helical" evidence="1">
    <location>
        <begin position="78"/>
        <end position="98"/>
    </location>
</feature>
<evidence type="ECO:0000313" key="2">
    <source>
        <dbReference type="EMBL" id="QDS91917.1"/>
    </source>
</evidence>
<reference evidence="2 3" key="1">
    <citation type="submission" date="2019-02" db="EMBL/GenBank/DDBJ databases">
        <title>Deep-cultivation of Planctomycetes and their phenomic and genomic characterization uncovers novel biology.</title>
        <authorList>
            <person name="Wiegand S."/>
            <person name="Jogler M."/>
            <person name="Boedeker C."/>
            <person name="Pinto D."/>
            <person name="Vollmers J."/>
            <person name="Rivas-Marin E."/>
            <person name="Kohn T."/>
            <person name="Peeters S.H."/>
            <person name="Heuer A."/>
            <person name="Rast P."/>
            <person name="Oberbeckmann S."/>
            <person name="Bunk B."/>
            <person name="Jeske O."/>
            <person name="Meyerdierks A."/>
            <person name="Storesund J.E."/>
            <person name="Kallscheuer N."/>
            <person name="Luecker S."/>
            <person name="Lage O.M."/>
            <person name="Pohl T."/>
            <person name="Merkel B.J."/>
            <person name="Hornburger P."/>
            <person name="Mueller R.-W."/>
            <person name="Bruemmer F."/>
            <person name="Labrenz M."/>
            <person name="Spormann A.M."/>
            <person name="Op den Camp H."/>
            <person name="Overmann J."/>
            <person name="Amann R."/>
            <person name="Jetten M.S.M."/>
            <person name="Mascher T."/>
            <person name="Medema M.H."/>
            <person name="Devos D.P."/>
            <person name="Kaster A.-K."/>
            <person name="Ovreas L."/>
            <person name="Rohde M."/>
            <person name="Galperin M.Y."/>
            <person name="Jogler C."/>
        </authorList>
    </citation>
    <scope>NUCLEOTIDE SEQUENCE [LARGE SCALE GENOMIC DNA]</scope>
    <source>
        <strain evidence="2 3">FF011L</strain>
    </source>
</reference>
<sequence length="138" mass="15282">MSTVIAWLVGLTMIVLAAALLQYEPPAIVRLPWLQTALPETCGMQRNFGIDCPGCGLTRSFILAAHGRWQEALTMHPAGTLAFAFLLLLIPLRIYQGIRIQIGRPPTSTIIPELFVFGGLTVTSIVWWASKGIYHYFL</sequence>
<evidence type="ECO:0000313" key="3">
    <source>
        <dbReference type="Proteomes" id="UP000320672"/>
    </source>
</evidence>
<dbReference type="InterPro" id="IPR021215">
    <property type="entry name" value="DUF2752"/>
</dbReference>
<dbReference type="EMBL" id="CP036262">
    <property type="protein sequence ID" value="QDS91917.1"/>
    <property type="molecule type" value="Genomic_DNA"/>
</dbReference>
<dbReference type="Pfam" id="PF10825">
    <property type="entry name" value="DUF2752"/>
    <property type="match status" value="1"/>
</dbReference>
<feature type="transmembrane region" description="Helical" evidence="1">
    <location>
        <begin position="110"/>
        <end position="129"/>
    </location>
</feature>
<proteinExistence type="predicted"/>
<accession>A0A517MAU8</accession>
<dbReference type="Proteomes" id="UP000320672">
    <property type="component" value="Chromosome"/>
</dbReference>
<organism evidence="2 3">
    <name type="scientific">Roseimaritima multifibrata</name>
    <dbReference type="NCBI Taxonomy" id="1930274"/>
    <lineage>
        <taxon>Bacteria</taxon>
        <taxon>Pseudomonadati</taxon>
        <taxon>Planctomycetota</taxon>
        <taxon>Planctomycetia</taxon>
        <taxon>Pirellulales</taxon>
        <taxon>Pirellulaceae</taxon>
        <taxon>Roseimaritima</taxon>
    </lineage>
</organism>
<evidence type="ECO:0000256" key="1">
    <source>
        <dbReference type="SAM" id="Phobius"/>
    </source>
</evidence>
<name>A0A517MAU8_9BACT</name>
<keyword evidence="1" id="KW-0472">Membrane</keyword>
<evidence type="ECO:0008006" key="4">
    <source>
        <dbReference type="Google" id="ProtNLM"/>
    </source>
</evidence>
<keyword evidence="1" id="KW-0812">Transmembrane</keyword>
<dbReference type="RefSeq" id="WP_145350094.1">
    <property type="nucleotide sequence ID" value="NZ_CP036262.1"/>
</dbReference>